<keyword evidence="3" id="KW-1185">Reference proteome</keyword>
<protein>
    <submittedName>
        <fullName evidence="2">Extracellular solute-binding protein</fullName>
    </submittedName>
</protein>
<dbReference type="RefSeq" id="WP_270881433.1">
    <property type="nucleotide sequence ID" value="NZ_JAQFVF010000050.1"/>
</dbReference>
<dbReference type="EMBL" id="JBHSMJ010000037">
    <property type="protein sequence ID" value="MFC5451537.1"/>
    <property type="molecule type" value="Genomic_DNA"/>
</dbReference>
<proteinExistence type="predicted"/>
<reference evidence="3" key="1">
    <citation type="journal article" date="2019" name="Int. J. Syst. Evol. Microbiol.">
        <title>The Global Catalogue of Microorganisms (GCM) 10K type strain sequencing project: providing services to taxonomists for standard genome sequencing and annotation.</title>
        <authorList>
            <consortium name="The Broad Institute Genomics Platform"/>
            <consortium name="The Broad Institute Genome Sequencing Center for Infectious Disease"/>
            <person name="Wu L."/>
            <person name="Ma J."/>
        </authorList>
    </citation>
    <scope>NUCLEOTIDE SEQUENCE [LARGE SCALE GENOMIC DNA]</scope>
    <source>
        <strain evidence="3">KACC 11904</strain>
    </source>
</reference>
<dbReference type="Gene3D" id="3.40.190.10">
    <property type="entry name" value="Periplasmic binding protein-like II"/>
    <property type="match status" value="2"/>
</dbReference>
<dbReference type="Proteomes" id="UP001596044">
    <property type="component" value="Unassembled WGS sequence"/>
</dbReference>
<dbReference type="PANTHER" id="PTHR42779">
    <property type="entry name" value="PROTEIN YNJB"/>
    <property type="match status" value="1"/>
</dbReference>
<evidence type="ECO:0000313" key="3">
    <source>
        <dbReference type="Proteomes" id="UP001596044"/>
    </source>
</evidence>
<feature type="chain" id="PRO_5046753178" evidence="1">
    <location>
        <begin position="32"/>
        <end position="400"/>
    </location>
</feature>
<dbReference type="PANTHER" id="PTHR42779:SF1">
    <property type="entry name" value="PROTEIN YNJB"/>
    <property type="match status" value="1"/>
</dbReference>
<dbReference type="Pfam" id="PF13416">
    <property type="entry name" value="SBP_bac_8"/>
    <property type="match status" value="1"/>
</dbReference>
<evidence type="ECO:0000313" key="2">
    <source>
        <dbReference type="EMBL" id="MFC5451537.1"/>
    </source>
</evidence>
<feature type="signal peptide" evidence="1">
    <location>
        <begin position="1"/>
        <end position="31"/>
    </location>
</feature>
<name>A0ABW0KG35_9BACL</name>
<gene>
    <name evidence="2" type="ORF">ACFPOG_25370</name>
</gene>
<organism evidence="2 3">
    <name type="scientific">Paenibacillus aestuarii</name>
    <dbReference type="NCBI Taxonomy" id="516965"/>
    <lineage>
        <taxon>Bacteria</taxon>
        <taxon>Bacillati</taxon>
        <taxon>Bacillota</taxon>
        <taxon>Bacilli</taxon>
        <taxon>Bacillales</taxon>
        <taxon>Paenibacillaceae</taxon>
        <taxon>Paenibacillus</taxon>
    </lineage>
</organism>
<comment type="caution">
    <text evidence="2">The sequence shown here is derived from an EMBL/GenBank/DDBJ whole genome shotgun (WGS) entry which is preliminary data.</text>
</comment>
<dbReference type="SUPFAM" id="SSF53850">
    <property type="entry name" value="Periplasmic binding protein-like II"/>
    <property type="match status" value="1"/>
</dbReference>
<accession>A0ABW0KG35</accession>
<dbReference type="InterPro" id="IPR006059">
    <property type="entry name" value="SBP"/>
</dbReference>
<dbReference type="PROSITE" id="PS51257">
    <property type="entry name" value="PROKAR_LIPOPROTEIN"/>
    <property type="match status" value="1"/>
</dbReference>
<evidence type="ECO:0000256" key="1">
    <source>
        <dbReference type="SAM" id="SignalP"/>
    </source>
</evidence>
<sequence length="400" mass="43532">MKKWMKKVFKGKTLVLGGLAMAVALSGCGKAADQAASGAASAQPASTAQADKKDEKPVELNFYFSGSANVKEMWETLTPQFEKANPGIKVKLVHLPDGQAEGAAIDKVLGAKKAGQKSIDIDVFETGLSNLTKGEKDGVWMKMDNSLIPNLSKVDAAYMNDVHQLAVPYRASSVVLAYNSKNVPTPPKTADELYDWIRKHPGKFAYNDPATGGSGSSFVQTAIYNFLPADAVHNEDPSVMQQWDKGFALLKELGPFMYQKGVYPKKNQGTLDILASGEVDMIPAWSDMGLEQISKKTLPDTIKLTQIEPAFTGGPSYIAIPAMSEKKEAAEKFINYALTPEAQTVVINKMYGYPGIKWSEMPADLQKKFESVAKGYRTFTIGSLGDEINKRWQREVAGGN</sequence>
<keyword evidence="1" id="KW-0732">Signal</keyword>